<dbReference type="Proteomes" id="UP001138500">
    <property type="component" value="Unassembled WGS sequence"/>
</dbReference>
<evidence type="ECO:0000313" key="1">
    <source>
        <dbReference type="EMBL" id="KAH9842125.1"/>
    </source>
</evidence>
<proteinExistence type="predicted"/>
<evidence type="ECO:0000313" key="2">
    <source>
        <dbReference type="Proteomes" id="UP001138500"/>
    </source>
</evidence>
<dbReference type="AlphaFoldDB" id="A0A9W7SYW8"/>
<accession>A0A9W7SYW8</accession>
<protein>
    <recommendedName>
        <fullName evidence="3">F-box domain-containing protein</fullName>
    </recommendedName>
</protein>
<dbReference type="PANTHER" id="PTHR42085:SF1">
    <property type="entry name" value="F-BOX DOMAIN-CONTAINING PROTEIN"/>
    <property type="match status" value="1"/>
</dbReference>
<dbReference type="PANTHER" id="PTHR42085">
    <property type="entry name" value="F-BOX DOMAIN-CONTAINING PROTEIN"/>
    <property type="match status" value="1"/>
</dbReference>
<organism evidence="1 2">
    <name type="scientific">Teratosphaeria destructans</name>
    <dbReference type="NCBI Taxonomy" id="418781"/>
    <lineage>
        <taxon>Eukaryota</taxon>
        <taxon>Fungi</taxon>
        <taxon>Dikarya</taxon>
        <taxon>Ascomycota</taxon>
        <taxon>Pezizomycotina</taxon>
        <taxon>Dothideomycetes</taxon>
        <taxon>Dothideomycetidae</taxon>
        <taxon>Mycosphaerellales</taxon>
        <taxon>Teratosphaeriaceae</taxon>
        <taxon>Teratosphaeria</taxon>
    </lineage>
</organism>
<dbReference type="OrthoDB" id="62952at2759"/>
<dbReference type="EMBL" id="RIBY02000458">
    <property type="protein sequence ID" value="KAH9842125.1"/>
    <property type="molecule type" value="Genomic_DNA"/>
</dbReference>
<reference evidence="1 2" key="2">
    <citation type="journal article" date="2021" name="Curr. Genet.">
        <title>Genetic response to nitrogen starvation in the aggressive Eucalyptus foliar pathogen Teratosphaeria destructans.</title>
        <authorList>
            <person name="Havenga M."/>
            <person name="Wingfield B.D."/>
            <person name="Wingfield M.J."/>
            <person name="Dreyer L.L."/>
            <person name="Roets F."/>
            <person name="Aylward J."/>
        </authorList>
    </citation>
    <scope>NUCLEOTIDE SEQUENCE [LARGE SCALE GENOMIC DNA]</scope>
    <source>
        <strain evidence="1">CMW44962</strain>
    </source>
</reference>
<name>A0A9W7SYW8_9PEZI</name>
<evidence type="ECO:0008006" key="3">
    <source>
        <dbReference type="Google" id="ProtNLM"/>
    </source>
</evidence>
<gene>
    <name evidence="1" type="ORF">Tdes44962_MAKER07677</name>
</gene>
<dbReference type="InterPro" id="IPR038883">
    <property type="entry name" value="AN11006-like"/>
</dbReference>
<keyword evidence="2" id="KW-1185">Reference proteome</keyword>
<sequence>MALPPRLRAYLHRDPARLRLYRARRAAKKAIVKKRSRHTATIDVPQECNKSRAREDLQRAKTNANSSNSPLLRLPAELREAIFEYAVAEDNDIAIYEDLGPPEWLMAAKQVRHEALHLWYTVNKFEIVVSDLDGSVTCAWARHINNLDLGDLAHRPAPPTTLLLESYNWTNIVRWANVIWKADSSILPDPLDEPTPTQAALYTALWLAWDYSALSWEECEAALDRFRYSLAAQDGRWKASESDSNETAA</sequence>
<comment type="caution">
    <text evidence="1">The sequence shown here is derived from an EMBL/GenBank/DDBJ whole genome shotgun (WGS) entry which is preliminary data.</text>
</comment>
<reference evidence="1 2" key="1">
    <citation type="journal article" date="2018" name="IMA Fungus">
        <title>IMA Genome-F 10: Nine draft genome sequences of Claviceps purpurea s.lat., including C. arundinis, C. humidiphila, and C. cf. spartinae, pseudomolecules for the pitch canker pathogen Fusarium circinatum, draft genome of Davidsoniella eucalypti, Grosmannia galeiformis, Quambalaria eucalypti, and Teratosphaeria destructans.</title>
        <authorList>
            <person name="Wingfield B.D."/>
            <person name="Liu M."/>
            <person name="Nguyen H.D."/>
            <person name="Lane F.A."/>
            <person name="Morgan S.W."/>
            <person name="De Vos L."/>
            <person name="Wilken P.M."/>
            <person name="Duong T.A."/>
            <person name="Aylward J."/>
            <person name="Coetzee M.P."/>
            <person name="Dadej K."/>
            <person name="De Beer Z.W."/>
            <person name="Findlay W."/>
            <person name="Havenga M."/>
            <person name="Kolarik M."/>
            <person name="Menzies J.G."/>
            <person name="Naidoo K."/>
            <person name="Pochopski O."/>
            <person name="Shoukouhi P."/>
            <person name="Santana Q.C."/>
            <person name="Seifert K.A."/>
            <person name="Soal N."/>
            <person name="Steenkamp E.T."/>
            <person name="Tatham C.T."/>
            <person name="van der Nest M.A."/>
            <person name="Wingfield M.J."/>
        </authorList>
    </citation>
    <scope>NUCLEOTIDE SEQUENCE [LARGE SCALE GENOMIC DNA]</scope>
    <source>
        <strain evidence="1">CMW44962</strain>
    </source>
</reference>